<proteinExistence type="predicted"/>
<evidence type="ECO:0000256" key="1">
    <source>
        <dbReference type="SAM" id="Phobius"/>
    </source>
</evidence>
<keyword evidence="1" id="KW-0472">Membrane</keyword>
<accession>A0AAC9ACK3</accession>
<dbReference type="EMBL" id="CP013928">
    <property type="protein sequence ID" value="AMJ77571.1"/>
    <property type="molecule type" value="Genomic_DNA"/>
</dbReference>
<dbReference type="Proteomes" id="UP000061468">
    <property type="component" value="Chromosome"/>
</dbReference>
<sequence length="151" mass="17118">MSDDNVRMLHNQLVTSQHKYIYFLLAVAASAIAFSTQVTKEMELEYSLIPLGIAVLCWALSFFCGCRTVQYDNSNTVANIDLLKVERGEHEEVGNNPAYISAASQGIRQAYASNQAAQNRHSKWQFRFLVMGGILFIIWHILNMWLRTTGN</sequence>
<evidence type="ECO:0000313" key="3">
    <source>
        <dbReference type="Proteomes" id="UP000061468"/>
    </source>
</evidence>
<reference evidence="2 3" key="1">
    <citation type="submission" date="2015-12" db="EMBL/GenBank/DDBJ databases">
        <title>Intraspecies pangenome expansion in the marine bacterium Alteromonas.</title>
        <authorList>
            <person name="Lopez-Perez M."/>
            <person name="Rodriguez-Valera F."/>
        </authorList>
    </citation>
    <scope>NUCLEOTIDE SEQUENCE [LARGE SCALE GENOMIC DNA]</scope>
    <source>
        <strain evidence="2 3">UM8</strain>
    </source>
</reference>
<organism evidence="2 3">
    <name type="scientific">Alteromonas mediterranea</name>
    <dbReference type="NCBI Taxonomy" id="314275"/>
    <lineage>
        <taxon>Bacteria</taxon>
        <taxon>Pseudomonadati</taxon>
        <taxon>Pseudomonadota</taxon>
        <taxon>Gammaproteobacteria</taxon>
        <taxon>Alteromonadales</taxon>
        <taxon>Alteromonadaceae</taxon>
        <taxon>Alteromonas/Salinimonas group</taxon>
        <taxon>Alteromonas</taxon>
    </lineage>
</organism>
<dbReference type="RefSeq" id="WP_015066150.1">
    <property type="nucleotide sequence ID" value="NZ_CP013928.1"/>
</dbReference>
<feature type="transmembrane region" description="Helical" evidence="1">
    <location>
        <begin position="20"/>
        <end position="38"/>
    </location>
</feature>
<feature type="transmembrane region" description="Helical" evidence="1">
    <location>
        <begin position="44"/>
        <end position="64"/>
    </location>
</feature>
<evidence type="ECO:0000313" key="2">
    <source>
        <dbReference type="EMBL" id="AMJ77571.1"/>
    </source>
</evidence>
<dbReference type="AlphaFoldDB" id="A0AAC9ACK3"/>
<keyword evidence="1" id="KW-1133">Transmembrane helix</keyword>
<protein>
    <submittedName>
        <fullName evidence="2">Uncharacterized protein</fullName>
    </submittedName>
</protein>
<keyword evidence="1" id="KW-0812">Transmembrane</keyword>
<name>A0AAC9ACK3_9ALTE</name>
<feature type="transmembrane region" description="Helical" evidence="1">
    <location>
        <begin position="128"/>
        <end position="146"/>
    </location>
</feature>
<gene>
    <name evidence="2" type="ORF">AV942_04210</name>
</gene>